<evidence type="ECO:0000313" key="2">
    <source>
        <dbReference type="EMBL" id="EOI03010.1"/>
    </source>
</evidence>
<evidence type="ECO:0000256" key="1">
    <source>
        <dbReference type="SAM" id="MobiDB-lite"/>
    </source>
</evidence>
<feature type="compositionally biased region" description="Basic and acidic residues" evidence="1">
    <location>
        <begin position="40"/>
        <end position="52"/>
    </location>
</feature>
<dbReference type="RefSeq" id="WP_010764154.1">
    <property type="nucleotide sequence ID" value="NZ_ASWB01000001.1"/>
</dbReference>
<dbReference type="Proteomes" id="UP000013781">
    <property type="component" value="Unassembled WGS sequence"/>
</dbReference>
<sequence>MSKTIVSGTLVLFLTGMIGFNTVSEAVGRVDDHQMQQRYDRQRDRMSEEQMHNNRNSKRMTSDDVYEKFSRNHRDEVNWRYDNKRMRSCWEKN</sequence>
<gene>
    <name evidence="3" type="ORF">I586_01111</name>
    <name evidence="2" type="ORF">UAY_00755</name>
</gene>
<keyword evidence="5" id="KW-1185">Reference proteome</keyword>
<dbReference type="Proteomes" id="UP000014157">
    <property type="component" value="Unassembled WGS sequence"/>
</dbReference>
<dbReference type="HOGENOM" id="CLU_2395178_0_0_9"/>
<reference evidence="3 5" key="2">
    <citation type="submission" date="2013-03" db="EMBL/GenBank/DDBJ databases">
        <title>The Genome Sequence of Enterococcus moraviensis BAA-383 (PacBio/Illumina hybrid assembly).</title>
        <authorList>
            <consortium name="The Broad Institute Genomics Platform"/>
            <consortium name="The Broad Institute Genome Sequencing Center for Infectious Disease"/>
            <person name="Earl A."/>
            <person name="Russ C."/>
            <person name="Gilmore M."/>
            <person name="Surin D."/>
            <person name="Walker B."/>
            <person name="Young S."/>
            <person name="Zeng Q."/>
            <person name="Gargeya S."/>
            <person name="Fitzgerald M."/>
            <person name="Haas B."/>
            <person name="Abouelleil A."/>
            <person name="Allen A.W."/>
            <person name="Alvarado L."/>
            <person name="Arachchi H.M."/>
            <person name="Berlin A.M."/>
            <person name="Chapman S.B."/>
            <person name="Gainer-Dewar J."/>
            <person name="Goldberg J."/>
            <person name="Griggs A."/>
            <person name="Gujja S."/>
            <person name="Hansen M."/>
            <person name="Howarth C."/>
            <person name="Imamovic A."/>
            <person name="Ireland A."/>
            <person name="Larimer J."/>
            <person name="McCowan C."/>
            <person name="Murphy C."/>
            <person name="Pearson M."/>
            <person name="Poon T.W."/>
            <person name="Priest M."/>
            <person name="Roberts A."/>
            <person name="Saif S."/>
            <person name="Shea T."/>
            <person name="Sisk P."/>
            <person name="Sykes S."/>
            <person name="Wortman J."/>
            <person name="Nusbaum C."/>
            <person name="Birren B."/>
        </authorList>
    </citation>
    <scope>NUCLEOTIDE SEQUENCE [LARGE SCALE GENOMIC DNA]</scope>
    <source>
        <strain evidence="3 5">ATCC BAA-383</strain>
    </source>
</reference>
<dbReference type="EMBL" id="AJAS01000008">
    <property type="protein sequence ID" value="EOI03010.1"/>
    <property type="molecule type" value="Genomic_DNA"/>
</dbReference>
<proteinExistence type="predicted"/>
<dbReference type="AlphaFoldDB" id="R2R2F0"/>
<organism evidence="2 4">
    <name type="scientific">Enterococcus moraviensis ATCC BAA-383</name>
    <dbReference type="NCBI Taxonomy" id="1158609"/>
    <lineage>
        <taxon>Bacteria</taxon>
        <taxon>Bacillati</taxon>
        <taxon>Bacillota</taxon>
        <taxon>Bacilli</taxon>
        <taxon>Lactobacillales</taxon>
        <taxon>Enterococcaceae</taxon>
        <taxon>Enterococcus</taxon>
    </lineage>
</organism>
<name>R2R2F0_9ENTE</name>
<evidence type="ECO:0000313" key="4">
    <source>
        <dbReference type="Proteomes" id="UP000013781"/>
    </source>
</evidence>
<accession>R2R2F0</accession>
<evidence type="ECO:0000313" key="5">
    <source>
        <dbReference type="Proteomes" id="UP000014157"/>
    </source>
</evidence>
<comment type="caution">
    <text evidence="2">The sequence shown here is derived from an EMBL/GenBank/DDBJ whole genome shotgun (WGS) entry which is preliminary data.</text>
</comment>
<protein>
    <submittedName>
        <fullName evidence="2">Uncharacterized protein</fullName>
    </submittedName>
</protein>
<evidence type="ECO:0000313" key="3">
    <source>
        <dbReference type="EMBL" id="EOT74113.1"/>
    </source>
</evidence>
<feature type="region of interest" description="Disordered" evidence="1">
    <location>
        <begin position="40"/>
        <end position="66"/>
    </location>
</feature>
<reference evidence="2 4" key="1">
    <citation type="submission" date="2013-02" db="EMBL/GenBank/DDBJ databases">
        <title>The Genome Sequence of Enterococcus moraviensis BAA-383.</title>
        <authorList>
            <consortium name="The Broad Institute Genome Sequencing Platform"/>
            <consortium name="The Broad Institute Genome Sequencing Center for Infectious Disease"/>
            <person name="Earl A.M."/>
            <person name="Gilmore M.S."/>
            <person name="Lebreton F."/>
            <person name="Walker B."/>
            <person name="Young S.K."/>
            <person name="Zeng Q."/>
            <person name="Gargeya S."/>
            <person name="Fitzgerald M."/>
            <person name="Haas B."/>
            <person name="Abouelleil A."/>
            <person name="Alvarado L."/>
            <person name="Arachchi H.M."/>
            <person name="Berlin A.M."/>
            <person name="Chapman S.B."/>
            <person name="Dewar J."/>
            <person name="Goldberg J."/>
            <person name="Griggs A."/>
            <person name="Gujja S."/>
            <person name="Hansen M."/>
            <person name="Howarth C."/>
            <person name="Imamovic A."/>
            <person name="Larimer J."/>
            <person name="McCowan C."/>
            <person name="Murphy C."/>
            <person name="Neiman D."/>
            <person name="Pearson M."/>
            <person name="Priest M."/>
            <person name="Roberts A."/>
            <person name="Saif S."/>
            <person name="Shea T."/>
            <person name="Sisk P."/>
            <person name="Sykes S."/>
            <person name="Wortman J."/>
            <person name="Nusbaum C."/>
            <person name="Birren B."/>
        </authorList>
    </citation>
    <scope>NUCLEOTIDE SEQUENCE [LARGE SCALE GENOMIC DNA]</scope>
    <source>
        <strain evidence="2 4">ATCC BAA-383</strain>
    </source>
</reference>
<dbReference type="EMBL" id="ASWB01000001">
    <property type="protein sequence ID" value="EOT74113.1"/>
    <property type="molecule type" value="Genomic_DNA"/>
</dbReference>